<organism evidence="11 12">
    <name type="scientific">Actinomadura rudentiformis</name>
    <dbReference type="NCBI Taxonomy" id="359158"/>
    <lineage>
        <taxon>Bacteria</taxon>
        <taxon>Bacillati</taxon>
        <taxon>Actinomycetota</taxon>
        <taxon>Actinomycetes</taxon>
        <taxon>Streptosporangiales</taxon>
        <taxon>Thermomonosporaceae</taxon>
        <taxon>Actinomadura</taxon>
    </lineage>
</organism>
<dbReference type="EMBL" id="WBMT01000019">
    <property type="protein sequence ID" value="KAB2343408.1"/>
    <property type="molecule type" value="Genomic_DNA"/>
</dbReference>
<feature type="binding site" evidence="9">
    <location>
        <begin position="288"/>
        <end position="293"/>
    </location>
    <ligand>
        <name>FAD</name>
        <dbReference type="ChEBI" id="CHEBI:57692"/>
    </ligand>
</feature>
<feature type="binding site" evidence="9">
    <location>
        <position position="263"/>
    </location>
    <ligand>
        <name>D-dopa</name>
        <dbReference type="ChEBI" id="CHEBI:149689"/>
    </ligand>
</feature>
<dbReference type="PANTHER" id="PTHR11530:SF11">
    <property type="entry name" value="D-ASPARTATE OXIDASE"/>
    <property type="match status" value="1"/>
</dbReference>
<evidence type="ECO:0000313" key="11">
    <source>
        <dbReference type="EMBL" id="KAB2343408.1"/>
    </source>
</evidence>
<keyword evidence="12" id="KW-1185">Reference proteome</keyword>
<dbReference type="GO" id="GO:0019478">
    <property type="term" value="P:D-amino acid catabolic process"/>
    <property type="evidence" value="ECO:0007669"/>
    <property type="project" value="TreeGrafter"/>
</dbReference>
<evidence type="ECO:0000256" key="5">
    <source>
        <dbReference type="ARBA" id="ARBA00023002"/>
    </source>
</evidence>
<dbReference type="GO" id="GO:0071949">
    <property type="term" value="F:FAD binding"/>
    <property type="evidence" value="ECO:0007669"/>
    <property type="project" value="InterPro"/>
</dbReference>
<comment type="cofactor">
    <cofactor evidence="1 9">
        <name>FAD</name>
        <dbReference type="ChEBI" id="CHEBI:57692"/>
    </cofactor>
</comment>
<comment type="similarity">
    <text evidence="2">Belongs to the DAMOX/DASOX family.</text>
</comment>
<accession>A0A6H9YSW3</accession>
<gene>
    <name evidence="11" type="ORF">F8566_35355</name>
</gene>
<dbReference type="InterPro" id="IPR023209">
    <property type="entry name" value="DAO"/>
</dbReference>
<dbReference type="GO" id="GO:0005737">
    <property type="term" value="C:cytoplasm"/>
    <property type="evidence" value="ECO:0007669"/>
    <property type="project" value="TreeGrafter"/>
</dbReference>
<feature type="binding site" evidence="9">
    <location>
        <position position="289"/>
    </location>
    <ligand>
        <name>D-dopa</name>
        <dbReference type="ChEBI" id="CHEBI:149689"/>
    </ligand>
</feature>
<dbReference type="SUPFAM" id="SSF54373">
    <property type="entry name" value="FAD-linked reductases, C-terminal domain"/>
    <property type="match status" value="1"/>
</dbReference>
<feature type="domain" description="FAD dependent oxidoreductase" evidence="10">
    <location>
        <begin position="3"/>
        <end position="305"/>
    </location>
</feature>
<evidence type="ECO:0000313" key="12">
    <source>
        <dbReference type="Proteomes" id="UP000468735"/>
    </source>
</evidence>
<evidence type="ECO:0000256" key="4">
    <source>
        <dbReference type="ARBA" id="ARBA00022827"/>
    </source>
</evidence>
<evidence type="ECO:0000256" key="2">
    <source>
        <dbReference type="ARBA" id="ARBA00006730"/>
    </source>
</evidence>
<evidence type="ECO:0000256" key="9">
    <source>
        <dbReference type="PIRSR" id="PIRSR000189-1"/>
    </source>
</evidence>
<dbReference type="RefSeq" id="WP_151566211.1">
    <property type="nucleotide sequence ID" value="NZ_WBMT01000019.1"/>
</dbReference>
<dbReference type="InterPro" id="IPR006076">
    <property type="entry name" value="FAD-dep_OxRdtase"/>
</dbReference>
<reference evidence="11 12" key="1">
    <citation type="submission" date="2019-09" db="EMBL/GenBank/DDBJ databases">
        <title>Actinomadura physcomitrii sp. nov., a novel actinomycete isolated from moss [Physcomitrium sphaericum (Ludw) Fuernr].</title>
        <authorList>
            <person name="Zhuang X."/>
            <person name="Liu C."/>
        </authorList>
    </citation>
    <scope>NUCLEOTIDE SEQUENCE [LARGE SCALE GENOMIC DNA]</scope>
    <source>
        <strain evidence="11 12">HMC1</strain>
    </source>
</reference>
<dbReference type="OrthoDB" id="246701at2"/>
<comment type="caution">
    <text evidence="11">The sequence shown here is derived from an EMBL/GenBank/DDBJ whole genome shotgun (WGS) entry which is preliminary data.</text>
</comment>
<dbReference type="GO" id="GO:0003884">
    <property type="term" value="F:D-amino-acid oxidase activity"/>
    <property type="evidence" value="ECO:0007669"/>
    <property type="project" value="UniProtKB-EC"/>
</dbReference>
<dbReference type="Gene3D" id="3.40.50.720">
    <property type="entry name" value="NAD(P)-binding Rossmann-like Domain"/>
    <property type="match status" value="1"/>
</dbReference>
<feature type="binding site" evidence="9">
    <location>
        <begin position="39"/>
        <end position="40"/>
    </location>
    <ligand>
        <name>FAD</name>
        <dbReference type="ChEBI" id="CHEBI:57692"/>
    </ligand>
</feature>
<dbReference type="Pfam" id="PF01266">
    <property type="entry name" value="DAO"/>
    <property type="match status" value="1"/>
</dbReference>
<evidence type="ECO:0000256" key="3">
    <source>
        <dbReference type="ARBA" id="ARBA00022630"/>
    </source>
</evidence>
<dbReference type="PIRSF" id="PIRSF000189">
    <property type="entry name" value="D-aa_oxidase"/>
    <property type="match status" value="1"/>
</dbReference>
<evidence type="ECO:0000259" key="10">
    <source>
        <dbReference type="Pfam" id="PF01266"/>
    </source>
</evidence>
<feature type="binding site" evidence="9">
    <location>
        <position position="208"/>
    </location>
    <ligand>
        <name>D-dopa</name>
        <dbReference type="ChEBI" id="CHEBI:149689"/>
    </ligand>
</feature>
<dbReference type="PROSITE" id="PS51257">
    <property type="entry name" value="PROKAR_LIPOPROTEIN"/>
    <property type="match status" value="1"/>
</dbReference>
<sequence length="310" mass="33541">MTKVLVVGAGVIGLSCAVRLAEAGHEVQVVARDLPTETTSAVAAALWYPYLAYPKERVTAWSAASYKEFLELAGIPETGIQIRRGSELLMEPQPDPWWSSAVPGFERLPAPPPPYADGWSFESPAIDMSVYLPWLHARLESLGGEVTRRSLTTLPQDAPLVVNCSGLGARDLAADPSLTPVRGQVVVLEQLGLNEWWIDDNDTELPCYVIPRIHDIVVGGTAHRGDWNPDPHAETAKTILARAERMVPALAGARVLRHKVGLRPARPTVRLDMERSEAGRIVHCYGHGGAGVTLSWGCAAEVADLIATTE</sequence>
<dbReference type="Proteomes" id="UP000468735">
    <property type="component" value="Unassembled WGS sequence"/>
</dbReference>
<keyword evidence="3" id="KW-0285">Flavoprotein</keyword>
<comment type="catalytic activity">
    <reaction evidence="8">
        <text>a D-alpha-amino acid + O2 + H2O = a 2-oxocarboxylate + H2O2 + NH4(+)</text>
        <dbReference type="Rhea" id="RHEA:21816"/>
        <dbReference type="ChEBI" id="CHEBI:15377"/>
        <dbReference type="ChEBI" id="CHEBI:15379"/>
        <dbReference type="ChEBI" id="CHEBI:16240"/>
        <dbReference type="ChEBI" id="CHEBI:28938"/>
        <dbReference type="ChEBI" id="CHEBI:35179"/>
        <dbReference type="ChEBI" id="CHEBI:59871"/>
        <dbReference type="EC" id="1.4.3.3"/>
    </reaction>
    <physiologicalReaction direction="left-to-right" evidence="8">
        <dbReference type="Rhea" id="RHEA:21817"/>
    </physiologicalReaction>
</comment>
<keyword evidence="4 9" id="KW-0274">FAD</keyword>
<evidence type="ECO:0000256" key="7">
    <source>
        <dbReference type="ARBA" id="ARBA00039751"/>
    </source>
</evidence>
<evidence type="ECO:0000256" key="6">
    <source>
        <dbReference type="ARBA" id="ARBA00039101"/>
    </source>
</evidence>
<dbReference type="PANTHER" id="PTHR11530">
    <property type="entry name" value="D-AMINO ACID OXIDASE"/>
    <property type="match status" value="1"/>
</dbReference>
<proteinExistence type="inferred from homology"/>
<evidence type="ECO:0000256" key="1">
    <source>
        <dbReference type="ARBA" id="ARBA00001974"/>
    </source>
</evidence>
<name>A0A6H9YSW3_9ACTN</name>
<dbReference type="Gene3D" id="3.30.9.10">
    <property type="entry name" value="D-Amino Acid Oxidase, subunit A, domain 2"/>
    <property type="match status" value="1"/>
</dbReference>
<protein>
    <recommendedName>
        <fullName evidence="7">D-amino-acid oxidase</fullName>
        <ecNumber evidence="6">1.4.3.3</ecNumber>
    </recommendedName>
</protein>
<feature type="binding site" evidence="9">
    <location>
        <begin position="44"/>
        <end position="46"/>
    </location>
    <ligand>
        <name>FAD</name>
        <dbReference type="ChEBI" id="CHEBI:57692"/>
    </ligand>
</feature>
<dbReference type="AlphaFoldDB" id="A0A6H9YSW3"/>
<dbReference type="EC" id="1.4.3.3" evidence="6"/>
<dbReference type="SUPFAM" id="SSF51971">
    <property type="entry name" value="Nucleotide-binding domain"/>
    <property type="match status" value="1"/>
</dbReference>
<evidence type="ECO:0000256" key="8">
    <source>
        <dbReference type="ARBA" id="ARBA00049547"/>
    </source>
</evidence>
<keyword evidence="5" id="KW-0560">Oxidoreductase</keyword>